<dbReference type="Gene3D" id="3.60.21.10">
    <property type="match status" value="2"/>
</dbReference>
<dbReference type="AlphaFoldDB" id="A0A941F4V0"/>
<dbReference type="PANTHER" id="PTHR16509">
    <property type="match status" value="1"/>
</dbReference>
<dbReference type="EMBL" id="JAGTAR010000024">
    <property type="protein sequence ID" value="MBR8536883.1"/>
    <property type="molecule type" value="Genomic_DNA"/>
</dbReference>
<dbReference type="PROSITE" id="PS51257">
    <property type="entry name" value="PROKAR_LIPOPROTEIN"/>
    <property type="match status" value="1"/>
</dbReference>
<proteinExistence type="predicted"/>
<dbReference type="Proteomes" id="UP000679220">
    <property type="component" value="Unassembled WGS sequence"/>
</dbReference>
<feature type="domain" description="Calcineurin-like phosphoesterase" evidence="1">
    <location>
        <begin position="36"/>
        <end position="240"/>
    </location>
</feature>
<dbReference type="PANTHER" id="PTHR16509:SF1">
    <property type="entry name" value="MANGANESE-DEPENDENT ADP-RIBOSE_CDP-ALCOHOL DIPHOSPHATASE"/>
    <property type="match status" value="1"/>
</dbReference>
<comment type="caution">
    <text evidence="2">The sequence shown here is derived from an EMBL/GenBank/DDBJ whole genome shotgun (WGS) entry which is preliminary data.</text>
</comment>
<dbReference type="RefSeq" id="WP_212191911.1">
    <property type="nucleotide sequence ID" value="NZ_JAGTAR010000024.1"/>
</dbReference>
<evidence type="ECO:0000313" key="3">
    <source>
        <dbReference type="Proteomes" id="UP000679220"/>
    </source>
</evidence>
<evidence type="ECO:0000313" key="2">
    <source>
        <dbReference type="EMBL" id="MBR8536883.1"/>
    </source>
</evidence>
<reference evidence="2" key="1">
    <citation type="journal article" date="2018" name="Int. J. Syst. Evol. Microbiol.">
        <title>Carboxylicivirga sediminis sp. nov., isolated from coastal sediment.</title>
        <authorList>
            <person name="Wang F.Q."/>
            <person name="Ren L.H."/>
            <person name="Zou R.J."/>
            <person name="Sun Y.Z."/>
            <person name="Liu X.J."/>
            <person name="Jiang F."/>
            <person name="Liu L.J."/>
        </authorList>
    </citation>
    <scope>NUCLEOTIDE SEQUENCE</scope>
    <source>
        <strain evidence="2">JR1</strain>
    </source>
</reference>
<organism evidence="2 3">
    <name type="scientific">Carboxylicivirga sediminis</name>
    <dbReference type="NCBI Taxonomy" id="2006564"/>
    <lineage>
        <taxon>Bacteria</taxon>
        <taxon>Pseudomonadati</taxon>
        <taxon>Bacteroidota</taxon>
        <taxon>Bacteroidia</taxon>
        <taxon>Marinilabiliales</taxon>
        <taxon>Marinilabiliaceae</taxon>
        <taxon>Carboxylicivirga</taxon>
    </lineage>
</organism>
<accession>A0A941F4V0</accession>
<dbReference type="SUPFAM" id="SSF56300">
    <property type="entry name" value="Metallo-dependent phosphatases"/>
    <property type="match status" value="1"/>
</dbReference>
<dbReference type="GO" id="GO:0016787">
    <property type="term" value="F:hydrolase activity"/>
    <property type="evidence" value="ECO:0007669"/>
    <property type="project" value="InterPro"/>
</dbReference>
<protein>
    <submittedName>
        <fullName evidence="2">Metallophosphoesterase</fullName>
    </submittedName>
</protein>
<dbReference type="InterPro" id="IPR004843">
    <property type="entry name" value="Calcineurin-like_PHP"/>
</dbReference>
<dbReference type="Pfam" id="PF00149">
    <property type="entry name" value="Metallophos"/>
    <property type="match status" value="1"/>
</dbReference>
<dbReference type="InterPro" id="IPR006311">
    <property type="entry name" value="TAT_signal"/>
</dbReference>
<reference evidence="2" key="2">
    <citation type="submission" date="2021-04" db="EMBL/GenBank/DDBJ databases">
        <authorList>
            <person name="Zhang T."/>
            <person name="Zhang Y."/>
            <person name="Lu D."/>
            <person name="Zuo D."/>
            <person name="Du Z."/>
        </authorList>
    </citation>
    <scope>NUCLEOTIDE SEQUENCE</scope>
    <source>
        <strain evidence="2">JR1</strain>
    </source>
</reference>
<gene>
    <name evidence="2" type="ORF">KDU71_15025</name>
</gene>
<dbReference type="PROSITE" id="PS51318">
    <property type="entry name" value="TAT"/>
    <property type="match status" value="1"/>
</dbReference>
<name>A0A941F4V0_9BACT</name>
<dbReference type="InterPro" id="IPR029052">
    <property type="entry name" value="Metallo-depent_PP-like"/>
</dbReference>
<sequence length="304" mass="34785">MISRRQFIQTSSWVIGGMALSPLLYGCQPGHVAFGWVTDVHYAQAVMKWDRYFTESREKLFEAILLYNEKKLDFAIETGDFKDEDPTPDKQRTMAYLRAIEEVFAYYKGPRYHVLGNHDVDSISKQEFQSAVTNAGISPDKTYYTFVHNDWRFIVLDACFRGDGVPYDTNNFDWYDTAIPQQQINWLEQELSNSSQPVCVFVHQPLDGEGKLYVNNAQQVRQVLEASNKVLAVFQGHRHEGGYNLLNGIHYITQKALVDFSGITNNSYSIVRLTPDQQIIIQGYRRAASRVLESAGVNEPLTTM</sequence>
<evidence type="ECO:0000259" key="1">
    <source>
        <dbReference type="Pfam" id="PF00149"/>
    </source>
</evidence>
<keyword evidence="3" id="KW-1185">Reference proteome</keyword>